<evidence type="ECO:0000256" key="2">
    <source>
        <dbReference type="ARBA" id="ARBA00023002"/>
    </source>
</evidence>
<dbReference type="SUPFAM" id="SSF51197">
    <property type="entry name" value="Clavaminate synthase-like"/>
    <property type="match status" value="1"/>
</dbReference>
<dbReference type="InParanoid" id="G0N874"/>
<dbReference type="PANTHER" id="PTHR23123">
    <property type="entry name" value="PHD/F-BOX CONTAINING PROTEIN"/>
    <property type="match status" value="1"/>
</dbReference>
<name>G0N874_CAEBE</name>
<feature type="region of interest" description="Disordered" evidence="6">
    <location>
        <begin position="538"/>
        <end position="588"/>
    </location>
</feature>
<evidence type="ECO:0000256" key="6">
    <source>
        <dbReference type="SAM" id="MobiDB-lite"/>
    </source>
</evidence>
<keyword evidence="5" id="KW-0804">Transcription</keyword>
<dbReference type="PRINTS" id="PR00929">
    <property type="entry name" value="ATHOOK"/>
</dbReference>
<evidence type="ECO:0000256" key="4">
    <source>
        <dbReference type="ARBA" id="ARBA00023015"/>
    </source>
</evidence>
<dbReference type="GO" id="GO:0003677">
    <property type="term" value="F:DNA binding"/>
    <property type="evidence" value="ECO:0007669"/>
    <property type="project" value="InterPro"/>
</dbReference>
<dbReference type="OMA" id="HESEMFQ"/>
<feature type="compositionally biased region" description="Pro residues" evidence="6">
    <location>
        <begin position="805"/>
        <end position="820"/>
    </location>
</feature>
<dbReference type="InterPro" id="IPR003347">
    <property type="entry name" value="JmjC_dom"/>
</dbReference>
<feature type="region of interest" description="Disordered" evidence="6">
    <location>
        <begin position="617"/>
        <end position="823"/>
    </location>
</feature>
<keyword evidence="9" id="KW-1185">Reference proteome</keyword>
<dbReference type="eggNOG" id="KOG1633">
    <property type="taxonomic scope" value="Eukaryota"/>
</dbReference>
<dbReference type="GO" id="GO:0046872">
    <property type="term" value="F:metal ion binding"/>
    <property type="evidence" value="ECO:0007669"/>
    <property type="project" value="UniProtKB-KW"/>
</dbReference>
<feature type="compositionally biased region" description="Low complexity" evidence="6">
    <location>
        <begin position="795"/>
        <end position="804"/>
    </location>
</feature>
<feature type="compositionally biased region" description="Low complexity" evidence="6">
    <location>
        <begin position="736"/>
        <end position="755"/>
    </location>
</feature>
<evidence type="ECO:0000259" key="7">
    <source>
        <dbReference type="PROSITE" id="PS51184"/>
    </source>
</evidence>
<dbReference type="InterPro" id="IPR017956">
    <property type="entry name" value="AT_hook_DNA-bd_motif"/>
</dbReference>
<evidence type="ECO:0000256" key="1">
    <source>
        <dbReference type="ARBA" id="ARBA00022723"/>
    </source>
</evidence>
<accession>G0N874</accession>
<dbReference type="SMART" id="SM00558">
    <property type="entry name" value="JmjC"/>
    <property type="match status" value="1"/>
</dbReference>
<dbReference type="HOGENOM" id="CLU_261627_0_0_1"/>
<keyword evidence="3" id="KW-0408">Iron</keyword>
<feature type="compositionally biased region" description="Basic residues" evidence="6">
    <location>
        <begin position="1289"/>
        <end position="1299"/>
    </location>
</feature>
<dbReference type="Pfam" id="PF02373">
    <property type="entry name" value="JmjC"/>
    <property type="match status" value="1"/>
</dbReference>
<feature type="compositionally biased region" description="Polar residues" evidence="6">
    <location>
        <begin position="1217"/>
        <end position="1235"/>
    </location>
</feature>
<feature type="region of interest" description="Disordered" evidence="6">
    <location>
        <begin position="122"/>
        <end position="199"/>
    </location>
</feature>
<feature type="compositionally biased region" description="Basic residues" evidence="6">
    <location>
        <begin position="1254"/>
        <end position="1263"/>
    </location>
</feature>
<protein>
    <recommendedName>
        <fullName evidence="7">JmjC domain-containing protein</fullName>
    </recommendedName>
</protein>
<feature type="region of interest" description="Disordered" evidence="6">
    <location>
        <begin position="1217"/>
        <end position="1299"/>
    </location>
</feature>
<evidence type="ECO:0000313" key="9">
    <source>
        <dbReference type="Proteomes" id="UP000008068"/>
    </source>
</evidence>
<dbReference type="OrthoDB" id="5876800at2759"/>
<gene>
    <name evidence="8" type="ORF">CAEBREN_19779</name>
</gene>
<keyword evidence="2" id="KW-0560">Oxidoreductase</keyword>
<feature type="domain" description="JmjC" evidence="7">
    <location>
        <begin position="977"/>
        <end position="1131"/>
    </location>
</feature>
<feature type="compositionally biased region" description="Basic and acidic residues" evidence="6">
    <location>
        <begin position="756"/>
        <end position="781"/>
    </location>
</feature>
<dbReference type="PROSITE" id="PS51184">
    <property type="entry name" value="JMJC"/>
    <property type="match status" value="1"/>
</dbReference>
<feature type="compositionally biased region" description="Pro residues" evidence="6">
    <location>
        <begin position="688"/>
        <end position="700"/>
    </location>
</feature>
<reference evidence="9" key="1">
    <citation type="submission" date="2011-07" db="EMBL/GenBank/DDBJ databases">
        <authorList>
            <consortium name="Caenorhabditis brenneri Sequencing and Analysis Consortium"/>
            <person name="Wilson R.K."/>
        </authorList>
    </citation>
    <scope>NUCLEOTIDE SEQUENCE [LARGE SCALE GENOMIC DNA]</scope>
    <source>
        <strain evidence="9">PB2801</strain>
    </source>
</reference>
<evidence type="ECO:0000256" key="5">
    <source>
        <dbReference type="ARBA" id="ARBA00023163"/>
    </source>
</evidence>
<keyword evidence="1" id="KW-0479">Metal-binding</keyword>
<organism evidence="9">
    <name type="scientific">Caenorhabditis brenneri</name>
    <name type="common">Nematode worm</name>
    <dbReference type="NCBI Taxonomy" id="135651"/>
    <lineage>
        <taxon>Eukaryota</taxon>
        <taxon>Metazoa</taxon>
        <taxon>Ecdysozoa</taxon>
        <taxon>Nematoda</taxon>
        <taxon>Chromadorea</taxon>
        <taxon>Rhabditida</taxon>
        <taxon>Rhabditina</taxon>
        <taxon>Rhabditomorpha</taxon>
        <taxon>Rhabditoidea</taxon>
        <taxon>Rhabditidae</taxon>
        <taxon>Peloderinae</taxon>
        <taxon>Caenorhabditis</taxon>
    </lineage>
</organism>
<feature type="compositionally biased region" description="Basic residues" evidence="6">
    <location>
        <begin position="554"/>
        <end position="563"/>
    </location>
</feature>
<dbReference type="GO" id="GO:0016491">
    <property type="term" value="F:oxidoreductase activity"/>
    <property type="evidence" value="ECO:0007669"/>
    <property type="project" value="UniProtKB-KW"/>
</dbReference>
<keyword evidence="4" id="KW-0805">Transcription regulation</keyword>
<dbReference type="STRING" id="135651.G0N874"/>
<feature type="compositionally biased region" description="Acidic residues" evidence="6">
    <location>
        <begin position="165"/>
        <end position="176"/>
    </location>
</feature>
<dbReference type="EMBL" id="GL379849">
    <property type="protein sequence ID" value="EGT55130.1"/>
    <property type="molecule type" value="Genomic_DNA"/>
</dbReference>
<feature type="region of interest" description="Disordered" evidence="6">
    <location>
        <begin position="307"/>
        <end position="340"/>
    </location>
</feature>
<feature type="compositionally biased region" description="Polar residues" evidence="6">
    <location>
        <begin position="618"/>
        <end position="630"/>
    </location>
</feature>
<feature type="compositionally biased region" description="Low complexity" evidence="6">
    <location>
        <begin position="308"/>
        <end position="317"/>
    </location>
</feature>
<evidence type="ECO:0000256" key="3">
    <source>
        <dbReference type="ARBA" id="ARBA00023004"/>
    </source>
</evidence>
<proteinExistence type="predicted"/>
<feature type="region of interest" description="Disordered" evidence="6">
    <location>
        <begin position="1"/>
        <end position="30"/>
    </location>
</feature>
<feature type="region of interest" description="Disordered" evidence="6">
    <location>
        <begin position="42"/>
        <end position="65"/>
    </location>
</feature>
<feature type="compositionally biased region" description="Polar residues" evidence="6">
    <location>
        <begin position="179"/>
        <end position="193"/>
    </location>
</feature>
<dbReference type="InterPro" id="IPR050690">
    <property type="entry name" value="JHDM1_Histone_Demethylase"/>
</dbReference>
<evidence type="ECO:0000313" key="8">
    <source>
        <dbReference type="EMBL" id="EGT55130.1"/>
    </source>
</evidence>
<dbReference type="Gene3D" id="2.60.120.650">
    <property type="entry name" value="Cupin"/>
    <property type="match status" value="1"/>
</dbReference>
<sequence length="1299" mass="143233">MANGRPGRPRKCKIQHEQGGPIRRAQGGGTYSFRSLPVVAAPGTPKTGRALKNDRQSKKTSTRKAAKLRRKTCIINGMTCPVIDPWLLKLRPKHKNYWEGLKEFFQWATARSNVVDQNLEYSRDQTPEVEMMEETTLEPSDKTKKLEDDTSTPCTRSPSVIVLGDTDDEEMEDLEESQPRSSSQNGLSRASRSPSDKNEVCQDFPAVVDDMDQDSFLNGPALPIDIIRGQSPAPSDIADVPQELPADELADIEIPDMDEHDHPDDEGLEAFACFLFSEKGNQSPEARAIEQALELTGSDVAQDLLAASGTGTSSSSGDAPLPPVLSSSDNSHEELQPQTPCCSSSLLPFTEQNMIIEEVTSEEIVIFKCSSTTLHVQKCSSEVVPASGLLNSVPPSQEPCCSSSLLPSPAQNMEVEDIVEQEIVISSSSSPAPPVDLAPNEPESSAALLEPVEQTPKAGLPVPRQNRTNIRHLLATMIANEDAPDAQEPVQTVGEFLNEHMDGLTKSAKLIALRESLSSAPSTPALPPPLSTYRKRCTPPVPPSNSVPLQRSCSVHRKPRSKPVRATSAALDTVPATPAPSPVKEESLSSIDISIASVLSRLANSSPAQDVIEVGESSMKNAGPVSSISSPTPPKMQACSDEGSEISKNDTLDAQSSPISCARDDSETGSLPAPPATSPPVEITPLSLPIPAPSTPPTPEPTLDTSLTSPAQDIFEDESLPDLVPPATSPLVMSTPESLPSPISSAPSPPSSTHSASRDPSPRRSTRLIEKLLPKYRDNRPWQKSNAAAPPPNASEPNSLVPTASMPPPPPPTTGLPSYPPGRDKWRRELCKLKVGTPKFVDKFIKGEHLYLQNPDVPVHIWSDGTNYRDKIGNFDGIHKFQSKVGLGLEFPDLSFDNILNYIEEDEPVSVINSTTRDPSWMRMKTLIQKFKAKKRGKDPLNVLSKEVSKDHKNLSHLMRVPDFVRENCIIEEIETIVRAKIDELKKLPGRASRPDVARLKHQLKNLPRYQKFLLLSMDRSYTDVHIDPSSTPVSYHVHQGKKIFYVAPATRENIEIYKADEMNQDPKKEWIFNRLFDQWRRVEIEAGETAFIPAGYLHAVFTPMDSIVFGGNVLMKQFMWLQFDLTQMEETRFVRGHLHESEMFQGFRNVMWMHLEHLLLPDLRGAMDSKPEELMRMGRLFMENMNPQYVIPGDFYTEEEKRALLGELAKLMGCQLPTSSQQSRSPPMSTTSVRVATKRARQEDAGAMDAPPKKRGRGRPRKPQSSSTRSAAKRSRQEDDEFTSVPVKRGRGRPRKNE</sequence>
<feature type="compositionally biased region" description="Low complexity" evidence="6">
    <location>
        <begin position="701"/>
        <end position="710"/>
    </location>
</feature>
<feature type="compositionally biased region" description="Basic and acidic residues" evidence="6">
    <location>
        <begin position="139"/>
        <end position="148"/>
    </location>
</feature>
<dbReference type="Proteomes" id="UP000008068">
    <property type="component" value="Unassembled WGS sequence"/>
</dbReference>